<dbReference type="FunFam" id="2.30.30.40:FF:000048">
    <property type="entry name" value="Chemotaxis protein CheA, putative"/>
    <property type="match status" value="1"/>
</dbReference>
<dbReference type="SUPFAM" id="SSF47226">
    <property type="entry name" value="Histidine-containing phosphotransfer domain, HPT domain"/>
    <property type="match status" value="1"/>
</dbReference>
<evidence type="ECO:0000256" key="6">
    <source>
        <dbReference type="ARBA" id="ARBA00022679"/>
    </source>
</evidence>
<sequence length="697" mass="75887">MQDNFIQAFKDEARELLADLEEALLEMEENPGDLGIVGRVFRTMHTIKGSGAMFGFDDIAAFTHNVETVYDLVRNGELAVSKELVTLSLEARDRILAMLEAVECGAAVDQGLNDRVIERFRALVPAGRAGAGSSHAPAAAAAPVPEEREAVTYRIRFRPAPGIFNAGINPLSLIAELQELGPCAVVAHTSSIEPLESFEPEQCHLFWDIILTTSAGDDAIKDVFIFVIDDCELTISAIDDGSRQDEYKKLGQILMERGDMTAQQMEEILGRQKRFGELAVEAGVVDAETVTAALLEQRHVKEVRQERQSQGPEGASSIRVAAEKLDVLVNLVGELVTVQARLSMVAQELKKHAELVSVAEEVERLTNDLRDNALDIRMLPIGATFSKFKRLVRDLSSELGKEIELATEGAETELDKTVIEKLNDPLVHVIRNSIDHGIETPEAREAKGKPRAGTIRLSAVHSGDSVLITIKDDGAGLDADAIRAKAVERKIISASAELSEKEIWNLIFAPGFSTAAKVTSVSGRGVGMDVVKQAIEGLRGTIDVKSSAEGTSIMLKIPLTLAIIESLLVQIGKDRFVLPLSMVDECILHSKGDIDKSHGREILMVREKLVPYIPLRRMFRIPGDAPDIQQVVICQLEGKRVGLLVDWVIGEHQTVIKSLGRMYQQVEGMSGATILGDGSVALILDVPAIMQVAEHAP</sequence>
<evidence type="ECO:0000256" key="11">
    <source>
        <dbReference type="ARBA" id="ARBA00035100"/>
    </source>
</evidence>
<dbReference type="PROSITE" id="PS50109">
    <property type="entry name" value="HIS_KIN"/>
    <property type="match status" value="1"/>
</dbReference>
<dbReference type="GO" id="GO:0006935">
    <property type="term" value="P:chemotaxis"/>
    <property type="evidence" value="ECO:0007669"/>
    <property type="project" value="UniProtKB-KW"/>
</dbReference>
<dbReference type="SMART" id="SM01231">
    <property type="entry name" value="H-kinase_dim"/>
    <property type="match status" value="1"/>
</dbReference>
<dbReference type="SUPFAM" id="SSF50341">
    <property type="entry name" value="CheW-like"/>
    <property type="match status" value="1"/>
</dbReference>
<dbReference type="PANTHER" id="PTHR43395:SF10">
    <property type="entry name" value="CHEMOTAXIS PROTEIN CHEA"/>
    <property type="match status" value="1"/>
</dbReference>
<dbReference type="InterPro" id="IPR003594">
    <property type="entry name" value="HATPase_dom"/>
</dbReference>
<evidence type="ECO:0000256" key="4">
    <source>
        <dbReference type="ARBA" id="ARBA00022500"/>
    </source>
</evidence>
<dbReference type="InterPro" id="IPR037257">
    <property type="entry name" value="T2SS_E_N_sf"/>
</dbReference>
<dbReference type="Pfam" id="PF02518">
    <property type="entry name" value="HATPase_c"/>
    <property type="match status" value="1"/>
</dbReference>
<dbReference type="InterPro" id="IPR036641">
    <property type="entry name" value="HPT_dom_sf"/>
</dbReference>
<dbReference type="PRINTS" id="PR00344">
    <property type="entry name" value="BCTRLSENSOR"/>
</dbReference>
<feature type="domain" description="HPt" evidence="15">
    <location>
        <begin position="1"/>
        <end position="102"/>
    </location>
</feature>
<keyword evidence="7" id="KW-0547">Nucleotide-binding</keyword>
<gene>
    <name evidence="16" type="ordered locus">GM21_1282</name>
</gene>
<dbReference type="SUPFAM" id="SSF55874">
    <property type="entry name" value="ATPase domain of HSP90 chaperone/DNA topoisomerase II/histidine kinase"/>
    <property type="match status" value="1"/>
</dbReference>
<dbReference type="GO" id="GO:0005524">
    <property type="term" value="F:ATP binding"/>
    <property type="evidence" value="ECO:0007669"/>
    <property type="project" value="UniProtKB-KW"/>
</dbReference>
<dbReference type="Gene3D" id="1.10.287.560">
    <property type="entry name" value="Histidine kinase CheA-like, homodimeric domain"/>
    <property type="match status" value="1"/>
</dbReference>
<evidence type="ECO:0000256" key="8">
    <source>
        <dbReference type="ARBA" id="ARBA00022777"/>
    </source>
</evidence>
<keyword evidence="4" id="KW-0145">Chemotaxis</keyword>
<dbReference type="InterPro" id="IPR004105">
    <property type="entry name" value="CheA-like_dim"/>
</dbReference>
<dbReference type="SMART" id="SM00073">
    <property type="entry name" value="HPT"/>
    <property type="match status" value="1"/>
</dbReference>
<keyword evidence="9" id="KW-0067">ATP-binding</keyword>
<dbReference type="OrthoDB" id="9803176at2"/>
<evidence type="ECO:0000259" key="15">
    <source>
        <dbReference type="PROSITE" id="PS50894"/>
    </source>
</evidence>
<evidence type="ECO:0000256" key="9">
    <source>
        <dbReference type="ARBA" id="ARBA00022840"/>
    </source>
</evidence>
<evidence type="ECO:0000256" key="3">
    <source>
        <dbReference type="ARBA" id="ARBA00021495"/>
    </source>
</evidence>
<evidence type="ECO:0000259" key="14">
    <source>
        <dbReference type="PROSITE" id="PS50851"/>
    </source>
</evidence>
<dbReference type="Gene3D" id="1.20.120.160">
    <property type="entry name" value="HPT domain"/>
    <property type="match status" value="1"/>
</dbReference>
<evidence type="ECO:0000256" key="10">
    <source>
        <dbReference type="ARBA" id="ARBA00023012"/>
    </source>
</evidence>
<feature type="modified residue" description="Phosphohistidine" evidence="12">
    <location>
        <position position="45"/>
    </location>
</feature>
<dbReference type="InterPro" id="IPR037006">
    <property type="entry name" value="CheA-like_homodim_sf"/>
</dbReference>
<keyword evidence="6" id="KW-0808">Transferase</keyword>
<evidence type="ECO:0000259" key="13">
    <source>
        <dbReference type="PROSITE" id="PS50109"/>
    </source>
</evidence>
<reference evidence="16" key="1">
    <citation type="submission" date="2009-07" db="EMBL/GenBank/DDBJ databases">
        <title>Complete sequence of Geobacter sp. M21.</title>
        <authorList>
            <consortium name="US DOE Joint Genome Institute"/>
            <person name="Lucas S."/>
            <person name="Copeland A."/>
            <person name="Lapidus A."/>
            <person name="Glavina del Rio T."/>
            <person name="Dalin E."/>
            <person name="Tice H."/>
            <person name="Bruce D."/>
            <person name="Goodwin L."/>
            <person name="Pitluck S."/>
            <person name="Saunders E."/>
            <person name="Brettin T."/>
            <person name="Detter J.C."/>
            <person name="Han C."/>
            <person name="Larimer F."/>
            <person name="Land M."/>
            <person name="Hauser L."/>
            <person name="Kyrpides N."/>
            <person name="Ovchinnikova G."/>
            <person name="Lovley D."/>
        </authorList>
    </citation>
    <scope>NUCLEOTIDE SEQUENCE [LARGE SCALE GENOMIC DNA]</scope>
    <source>
        <strain evidence="16">M21</strain>
    </source>
</reference>
<evidence type="ECO:0000256" key="1">
    <source>
        <dbReference type="ARBA" id="ARBA00000085"/>
    </source>
</evidence>
<evidence type="ECO:0000256" key="5">
    <source>
        <dbReference type="ARBA" id="ARBA00022553"/>
    </source>
</evidence>
<dbReference type="STRING" id="443144.GM21_1282"/>
<dbReference type="eggNOG" id="COG0643">
    <property type="taxonomic scope" value="Bacteria"/>
</dbReference>
<protein>
    <recommendedName>
        <fullName evidence="3">Chemotaxis protein CheA</fullName>
        <ecNumber evidence="2">2.7.13.3</ecNumber>
    </recommendedName>
</protein>
<dbReference type="FunFam" id="3.30.565.10:FF:000016">
    <property type="entry name" value="Chemotaxis protein CheA, putative"/>
    <property type="match status" value="1"/>
</dbReference>
<dbReference type="HOGENOM" id="CLU_000650_3_6_7"/>
<dbReference type="GO" id="GO:0005737">
    <property type="term" value="C:cytoplasm"/>
    <property type="evidence" value="ECO:0007669"/>
    <property type="project" value="InterPro"/>
</dbReference>
<evidence type="ECO:0000256" key="12">
    <source>
        <dbReference type="PROSITE-ProRule" id="PRU00110"/>
    </source>
</evidence>
<keyword evidence="8 16" id="KW-0418">Kinase</keyword>
<dbReference type="InterPro" id="IPR004358">
    <property type="entry name" value="Sig_transdc_His_kin-like_C"/>
</dbReference>
<dbReference type="Pfam" id="PF01627">
    <property type="entry name" value="Hpt"/>
    <property type="match status" value="1"/>
</dbReference>
<dbReference type="PROSITE" id="PS50894">
    <property type="entry name" value="HPT"/>
    <property type="match status" value="1"/>
</dbReference>
<dbReference type="Gene3D" id="2.30.30.40">
    <property type="entry name" value="SH3 Domains"/>
    <property type="match status" value="1"/>
</dbReference>
<dbReference type="InterPro" id="IPR036890">
    <property type="entry name" value="HATPase_C_sf"/>
</dbReference>
<proteinExistence type="predicted"/>
<comment type="catalytic activity">
    <reaction evidence="1">
        <text>ATP + protein L-histidine = ADP + protein N-phospho-L-histidine.</text>
        <dbReference type="EC" id="2.7.13.3"/>
    </reaction>
</comment>
<keyword evidence="5 12" id="KW-0597">Phosphoprotein</keyword>
<dbReference type="PANTHER" id="PTHR43395">
    <property type="entry name" value="SENSOR HISTIDINE KINASE CHEA"/>
    <property type="match status" value="1"/>
</dbReference>
<evidence type="ECO:0000256" key="7">
    <source>
        <dbReference type="ARBA" id="ARBA00022741"/>
    </source>
</evidence>
<dbReference type="InterPro" id="IPR036061">
    <property type="entry name" value="CheW-like_dom_sf"/>
</dbReference>
<dbReference type="AlphaFoldDB" id="C6E3S7"/>
<dbReference type="Gene3D" id="3.30.565.10">
    <property type="entry name" value="Histidine kinase-like ATPase, C-terminal domain"/>
    <property type="match status" value="1"/>
</dbReference>
<dbReference type="SMART" id="SM00387">
    <property type="entry name" value="HATPase_c"/>
    <property type="match status" value="1"/>
</dbReference>
<dbReference type="CDD" id="cd00731">
    <property type="entry name" value="CheA_reg"/>
    <property type="match status" value="1"/>
</dbReference>
<dbReference type="SUPFAM" id="SSF47384">
    <property type="entry name" value="Homodimeric domain of signal transducing histidine kinase"/>
    <property type="match status" value="1"/>
</dbReference>
<dbReference type="CDD" id="cd16916">
    <property type="entry name" value="HATPase_CheA-like"/>
    <property type="match status" value="1"/>
</dbReference>
<comment type="function">
    <text evidence="11">Involved in the transmission of sensory signals from the chemoreceptors to the flagellar motors. CheA is autophosphorylated; it can transfer its phosphate group to either CheB or CheY.</text>
</comment>
<feature type="domain" description="CheW-like" evidence="14">
    <location>
        <begin position="563"/>
        <end position="695"/>
    </location>
</feature>
<dbReference type="InterPro" id="IPR005467">
    <property type="entry name" value="His_kinase_dom"/>
</dbReference>
<dbReference type="SMART" id="SM00260">
    <property type="entry name" value="CheW"/>
    <property type="match status" value="1"/>
</dbReference>
<dbReference type="SUPFAM" id="SSF160246">
    <property type="entry name" value="EspE N-terminal domain-like"/>
    <property type="match status" value="1"/>
</dbReference>
<evidence type="ECO:0000313" key="16">
    <source>
        <dbReference type="EMBL" id="ACT17342.1"/>
    </source>
</evidence>
<dbReference type="PROSITE" id="PS50851">
    <property type="entry name" value="CHEW"/>
    <property type="match status" value="1"/>
</dbReference>
<dbReference type="EC" id="2.7.13.3" evidence="2"/>
<accession>C6E3S7</accession>
<dbReference type="KEGG" id="gem:GM21_1282"/>
<dbReference type="InterPro" id="IPR051315">
    <property type="entry name" value="Bact_Chemotaxis_CheA"/>
</dbReference>
<dbReference type="EMBL" id="CP001661">
    <property type="protein sequence ID" value="ACT17342.1"/>
    <property type="molecule type" value="Genomic_DNA"/>
</dbReference>
<dbReference type="InterPro" id="IPR036097">
    <property type="entry name" value="HisK_dim/P_sf"/>
</dbReference>
<dbReference type="Pfam" id="PF01584">
    <property type="entry name" value="CheW"/>
    <property type="match status" value="1"/>
</dbReference>
<dbReference type="CDD" id="cd00088">
    <property type="entry name" value="HPT"/>
    <property type="match status" value="1"/>
</dbReference>
<dbReference type="InterPro" id="IPR008207">
    <property type="entry name" value="Sig_transdc_His_kin_Hpt_dom"/>
</dbReference>
<organism evidence="16">
    <name type="scientific">Geobacter sp. (strain M21)</name>
    <dbReference type="NCBI Taxonomy" id="443144"/>
    <lineage>
        <taxon>Bacteria</taxon>
        <taxon>Pseudomonadati</taxon>
        <taxon>Thermodesulfobacteriota</taxon>
        <taxon>Desulfuromonadia</taxon>
        <taxon>Geobacterales</taxon>
        <taxon>Geobacteraceae</taxon>
        <taxon>Geobacter</taxon>
    </lineage>
</organism>
<feature type="domain" description="Histidine kinase" evidence="13">
    <location>
        <begin position="326"/>
        <end position="561"/>
    </location>
</feature>
<dbReference type="Pfam" id="PF02895">
    <property type="entry name" value="H-kinase_dim"/>
    <property type="match status" value="1"/>
</dbReference>
<dbReference type="InterPro" id="IPR002545">
    <property type="entry name" value="CheW-lke_dom"/>
</dbReference>
<keyword evidence="10" id="KW-0902">Two-component regulatory system</keyword>
<dbReference type="GO" id="GO:0000155">
    <property type="term" value="F:phosphorelay sensor kinase activity"/>
    <property type="evidence" value="ECO:0007669"/>
    <property type="project" value="InterPro"/>
</dbReference>
<evidence type="ECO:0000256" key="2">
    <source>
        <dbReference type="ARBA" id="ARBA00012438"/>
    </source>
</evidence>
<name>C6E3S7_GEOSM</name>